<evidence type="ECO:0000313" key="4">
    <source>
        <dbReference type="EMBL" id="GAN34771.1"/>
    </source>
</evidence>
<name>A0ABQ0K1A1_9BACT</name>
<dbReference type="Pfam" id="PF00571">
    <property type="entry name" value="CBS"/>
    <property type="match status" value="2"/>
</dbReference>
<dbReference type="SUPFAM" id="SSF54631">
    <property type="entry name" value="CBS-domain pair"/>
    <property type="match status" value="1"/>
</dbReference>
<proteinExistence type="predicted"/>
<dbReference type="Gene3D" id="3.10.580.10">
    <property type="entry name" value="CBS-domain"/>
    <property type="match status" value="1"/>
</dbReference>
<dbReference type="InterPro" id="IPR046342">
    <property type="entry name" value="CBS_dom_sf"/>
</dbReference>
<dbReference type="PANTHER" id="PTHR43080:SF2">
    <property type="entry name" value="CBS DOMAIN-CONTAINING PROTEIN"/>
    <property type="match status" value="1"/>
</dbReference>
<gene>
    <name evidence="4" type="ORF">BROSI_A3314</name>
</gene>
<keyword evidence="1 2" id="KW-0129">CBS domain</keyword>
<dbReference type="EMBL" id="BAFN01000001">
    <property type="protein sequence ID" value="GAN34771.1"/>
    <property type="molecule type" value="Genomic_DNA"/>
</dbReference>
<evidence type="ECO:0000256" key="1">
    <source>
        <dbReference type="ARBA" id="ARBA00023122"/>
    </source>
</evidence>
<dbReference type="InterPro" id="IPR000644">
    <property type="entry name" value="CBS_dom"/>
</dbReference>
<feature type="domain" description="CBS" evidence="3">
    <location>
        <begin position="7"/>
        <end position="64"/>
    </location>
</feature>
<accession>A0ABQ0K1A1</accession>
<dbReference type="PROSITE" id="PS51371">
    <property type="entry name" value="CBS"/>
    <property type="match status" value="2"/>
</dbReference>
<dbReference type="PANTHER" id="PTHR43080">
    <property type="entry name" value="CBS DOMAIN-CONTAINING PROTEIN CBSX3, MITOCHONDRIAL"/>
    <property type="match status" value="1"/>
</dbReference>
<evidence type="ECO:0000313" key="5">
    <source>
        <dbReference type="Proteomes" id="UP000032309"/>
    </source>
</evidence>
<protein>
    <submittedName>
        <fullName evidence="4">CBS domain-containing protein</fullName>
    </submittedName>
</protein>
<evidence type="ECO:0000259" key="3">
    <source>
        <dbReference type="PROSITE" id="PS51371"/>
    </source>
</evidence>
<feature type="domain" description="CBS" evidence="3">
    <location>
        <begin position="93"/>
        <end position="150"/>
    </location>
</feature>
<organism evidence="4 5">
    <name type="scientific">Candidatus Brocadia sinica JPN1</name>
    <dbReference type="NCBI Taxonomy" id="1197129"/>
    <lineage>
        <taxon>Bacteria</taxon>
        <taxon>Pseudomonadati</taxon>
        <taxon>Planctomycetota</taxon>
        <taxon>Candidatus Brocadiia</taxon>
        <taxon>Candidatus Brocadiales</taxon>
        <taxon>Candidatus Brocadiaceae</taxon>
        <taxon>Candidatus Brocadia</taxon>
    </lineage>
</organism>
<dbReference type="Proteomes" id="UP000032309">
    <property type="component" value="Unassembled WGS sequence"/>
</dbReference>
<dbReference type="InterPro" id="IPR051257">
    <property type="entry name" value="Diverse_CBS-Domain"/>
</dbReference>
<keyword evidence="5" id="KW-1185">Reference proteome</keyword>
<dbReference type="RefSeq" id="WP_052564729.1">
    <property type="nucleotide sequence ID" value="NZ_BAFN01000001.1"/>
</dbReference>
<sequence length="151" mass="16881">MKVKDIMSTDPTVVPISGTFLNLMEMLGKIRFHVIFVVDKDEKLAGVVTETDLLKVLMPKYLNTGDALFSIMGEDYFDKRCHECKNLSITEIMSKPIMAATASENDTIIKVAAALLNKKIHAVPVLRDGKVVGIVSRLLLLRYMTKVIKKK</sequence>
<evidence type="ECO:0000256" key="2">
    <source>
        <dbReference type="PROSITE-ProRule" id="PRU00703"/>
    </source>
</evidence>
<comment type="caution">
    <text evidence="4">The sequence shown here is derived from an EMBL/GenBank/DDBJ whole genome shotgun (WGS) entry which is preliminary data.</text>
</comment>
<dbReference type="SMART" id="SM00116">
    <property type="entry name" value="CBS"/>
    <property type="match status" value="2"/>
</dbReference>
<reference evidence="5" key="1">
    <citation type="journal article" date="2015" name="Genome Announc.">
        <title>Draft Genome Sequence of an Anaerobic Ammonium-Oxidizing Bacterium, "Candidatus Brocadia sinica".</title>
        <authorList>
            <person name="Oshiki M."/>
            <person name="Shinyako-Hata K."/>
            <person name="Satoh H."/>
            <person name="Okabe S."/>
        </authorList>
    </citation>
    <scope>NUCLEOTIDE SEQUENCE [LARGE SCALE GENOMIC DNA]</scope>
    <source>
        <strain evidence="5">JPN1</strain>
    </source>
</reference>